<keyword evidence="1" id="KW-1133">Transmembrane helix</keyword>
<keyword evidence="1" id="KW-0472">Membrane</keyword>
<dbReference type="EMBL" id="CP102097">
    <property type="protein sequence ID" value="UUM31915.1"/>
    <property type="molecule type" value="Genomic_DNA"/>
</dbReference>
<reference evidence="2" key="1">
    <citation type="submission" date="2022-07" db="EMBL/GenBank/DDBJ databases">
        <title>Complete genome of Vibrio japonicus strain JCM 31412T and phylogenomic assessment of the Nereis clade of the genus Vibrio.</title>
        <authorList>
            <person name="Shlafstein M.D."/>
            <person name="Emsley S.A."/>
            <person name="Ushijima B."/>
            <person name="Videau P."/>
            <person name="Saw J.H."/>
        </authorList>
    </citation>
    <scope>NUCLEOTIDE SEQUENCE</scope>
    <source>
        <strain evidence="2">JCM 31412</strain>
    </source>
</reference>
<dbReference type="Proteomes" id="UP001058602">
    <property type="component" value="Chromosome 2"/>
</dbReference>
<organism evidence="2 3">
    <name type="scientific">Vibrio japonicus</name>
    <dbReference type="NCBI Taxonomy" id="1824638"/>
    <lineage>
        <taxon>Bacteria</taxon>
        <taxon>Pseudomonadati</taxon>
        <taxon>Pseudomonadota</taxon>
        <taxon>Gammaproteobacteria</taxon>
        <taxon>Vibrionales</taxon>
        <taxon>Vibrionaceae</taxon>
        <taxon>Vibrio</taxon>
    </lineage>
</organism>
<keyword evidence="1" id="KW-0812">Transmembrane</keyword>
<feature type="transmembrane region" description="Helical" evidence="1">
    <location>
        <begin position="111"/>
        <end position="132"/>
    </location>
</feature>
<feature type="transmembrane region" description="Helical" evidence="1">
    <location>
        <begin position="144"/>
        <end position="163"/>
    </location>
</feature>
<evidence type="ECO:0000256" key="1">
    <source>
        <dbReference type="SAM" id="Phobius"/>
    </source>
</evidence>
<feature type="transmembrane region" description="Helical" evidence="1">
    <location>
        <begin position="6"/>
        <end position="29"/>
    </location>
</feature>
<evidence type="ECO:0000313" key="2">
    <source>
        <dbReference type="EMBL" id="UUM31915.1"/>
    </source>
</evidence>
<protein>
    <submittedName>
        <fullName evidence="2">Uncharacterized protein</fullName>
    </submittedName>
</protein>
<sequence length="518" mass="57350">MNELTSWLLLNRLLVTGIVSAVLAVIIYFNNRAAINLHLKAYYYRFPLIGKNARLSKRFGMDDQNWFNSEREVCNSFLPYFDDCNADEYHYEQSARYLNKVGDTGIKPMSWYIWLGLSILVVIEAAGFAYILAGFTIQDGSEAIQVQGAIAIAIVLSMILVFLTHAMGGEIYRNQQIGKVRLRWGHDETVTEAYVETDQLVGLTTKTNELDDNQPSWKQIANRLAKTNADFSKSWTMSILTVVVIAIVGIGATYVRGQVLEKLAIEEISGRTQDGMGSTFSIEDPFADAPPAELTSYNDEADDAAFRDAIQAHKRGGWMTFIILAVIFVAMQAISIFLGFKTTFSGKESSKAYKATHKFSNLNAYLDYHAAKRAGVERVAQSVLSHLQSKLAISARKLAGDKNILNAANKPSARTFINYYKLRELQNQQTPEVIQAQAPVAKTVTAAAESPVVQEAQPSVVAIETGLTDADIIEKVKANELDGLTDEQIVAALKAINNEPKAETPQERLARLQQQAMS</sequence>
<name>A0ABY5LLA2_9VIBR</name>
<feature type="transmembrane region" description="Helical" evidence="1">
    <location>
        <begin position="318"/>
        <end position="340"/>
    </location>
</feature>
<dbReference type="RefSeq" id="WP_257085635.1">
    <property type="nucleotide sequence ID" value="NZ_CP102097.1"/>
</dbReference>
<keyword evidence="3" id="KW-1185">Reference proteome</keyword>
<proteinExistence type="predicted"/>
<accession>A0ABY5LLA2</accession>
<evidence type="ECO:0000313" key="3">
    <source>
        <dbReference type="Proteomes" id="UP001058602"/>
    </source>
</evidence>
<gene>
    <name evidence="2" type="ORF">NP165_16565</name>
</gene>
<feature type="transmembrane region" description="Helical" evidence="1">
    <location>
        <begin position="235"/>
        <end position="255"/>
    </location>
</feature>